<reference evidence="3" key="1">
    <citation type="submission" date="2019-03" db="EMBL/GenBank/DDBJ databases">
        <title>Single cell metagenomics reveals metabolic interactions within the superorganism composed of flagellate Streblomastix strix and complex community of Bacteroidetes bacteria on its surface.</title>
        <authorList>
            <person name="Treitli S.C."/>
            <person name="Kolisko M."/>
            <person name="Husnik F."/>
            <person name="Keeling P."/>
            <person name="Hampl V."/>
        </authorList>
    </citation>
    <scope>NUCLEOTIDE SEQUENCE</scope>
    <source>
        <strain evidence="3">STM</strain>
    </source>
</reference>
<organism evidence="3">
    <name type="scientific">termite gut metagenome</name>
    <dbReference type="NCBI Taxonomy" id="433724"/>
    <lineage>
        <taxon>unclassified sequences</taxon>
        <taxon>metagenomes</taxon>
        <taxon>organismal metagenomes</taxon>
    </lineage>
</organism>
<evidence type="ECO:0000259" key="2">
    <source>
        <dbReference type="Pfam" id="PF18186"/>
    </source>
</evidence>
<protein>
    <recommendedName>
        <fullName evidence="2">SMODS and SLOG-associating 2TM effector domain-containing protein</fullName>
    </recommendedName>
</protein>
<name>A0A5J4QT97_9ZZZZ</name>
<dbReference type="AlphaFoldDB" id="A0A5J4QT97"/>
<keyword evidence="1" id="KW-0472">Membrane</keyword>
<comment type="caution">
    <text evidence="3">The sequence shown here is derived from an EMBL/GenBank/DDBJ whole genome shotgun (WGS) entry which is preliminary data.</text>
</comment>
<dbReference type="InterPro" id="IPR040811">
    <property type="entry name" value="SLATT_4"/>
</dbReference>
<dbReference type="EMBL" id="SNRY01002650">
    <property type="protein sequence ID" value="KAA6324100.1"/>
    <property type="molecule type" value="Genomic_DNA"/>
</dbReference>
<keyword evidence="1" id="KW-0812">Transmembrane</keyword>
<keyword evidence="1" id="KW-1133">Transmembrane helix</keyword>
<evidence type="ECO:0000313" key="3">
    <source>
        <dbReference type="EMBL" id="KAA6324100.1"/>
    </source>
</evidence>
<feature type="transmembrane region" description="Helical" evidence="1">
    <location>
        <begin position="39"/>
        <end position="59"/>
    </location>
</feature>
<dbReference type="Pfam" id="PF18186">
    <property type="entry name" value="SLATT_4"/>
    <property type="match status" value="1"/>
</dbReference>
<gene>
    <name evidence="3" type="ORF">EZS27_026528</name>
</gene>
<sequence length="194" mass="22581">MNEKLLASIRFYFAQSVFNTNCHFKAYNRLVKNKKRISNFVKFIAAGTLLLLILQIIGLEHHCQSLLNILAFIGILFTGVSLIFEIFNKEDISPQIFQQKMYAEKYKSLRDEYMGLIEEIMSNSLSEELLRIKRDNLQKHYSAFGENAPQTIKEDYKQTQLGLGLEGSNGEEFTWSDKEIDKFLPDQLRLNKQN</sequence>
<proteinExistence type="predicted"/>
<evidence type="ECO:0000256" key="1">
    <source>
        <dbReference type="SAM" id="Phobius"/>
    </source>
</evidence>
<feature type="transmembrane region" description="Helical" evidence="1">
    <location>
        <begin position="65"/>
        <end position="87"/>
    </location>
</feature>
<feature type="domain" description="SMODS and SLOG-associating 2TM effector" evidence="2">
    <location>
        <begin position="6"/>
        <end position="179"/>
    </location>
</feature>
<dbReference type="NCBIfam" id="NF033632">
    <property type="entry name" value="SLATT_4"/>
    <property type="match status" value="1"/>
</dbReference>
<accession>A0A5J4QT97</accession>